<name>A4UD29_CAMFE</name>
<evidence type="ECO:0000259" key="1">
    <source>
        <dbReference type="Pfam" id="PF05713"/>
    </source>
</evidence>
<accession>A4UD29</accession>
<protein>
    <submittedName>
        <fullName evidence="2">Putative mobC</fullName>
    </submittedName>
</protein>
<dbReference type="Pfam" id="PF05713">
    <property type="entry name" value="MobC"/>
    <property type="match status" value="1"/>
</dbReference>
<dbReference type="EMBL" id="EF050075">
    <property type="protein sequence ID" value="ABP48080.1"/>
    <property type="molecule type" value="Genomic_DNA"/>
</dbReference>
<dbReference type="AlphaFoldDB" id="A4UD29"/>
<geneLocation type="plasmid" evidence="2">
    <name>pCFV108</name>
</geneLocation>
<feature type="domain" description="Bacterial mobilisation" evidence="1">
    <location>
        <begin position="60"/>
        <end position="97"/>
    </location>
</feature>
<evidence type="ECO:0000313" key="2">
    <source>
        <dbReference type="EMBL" id="ABP48080.1"/>
    </source>
</evidence>
<sequence>MSVVKSIKFNKDELEKLNEIIKNEKFSTYVKAHIFNFKKSNERLKLARETAITYNQRAIEIKRIGINLNQIAKYCNKNKTIDFIALKKIDEILQELKRLSDGN</sequence>
<dbReference type="RefSeq" id="WP_012477138.1">
    <property type="nucleotide sequence ID" value="NC_010858.1"/>
</dbReference>
<organism evidence="2">
    <name type="scientific">Campylobacter fetus subsp. venerealis</name>
    <dbReference type="NCBI Taxonomy" id="32020"/>
    <lineage>
        <taxon>Bacteria</taxon>
        <taxon>Pseudomonadati</taxon>
        <taxon>Campylobacterota</taxon>
        <taxon>Epsilonproteobacteria</taxon>
        <taxon>Campylobacterales</taxon>
        <taxon>Campylobacteraceae</taxon>
        <taxon>Campylobacter</taxon>
    </lineage>
</organism>
<keyword evidence="2" id="KW-0614">Plasmid</keyword>
<reference evidence="2" key="1">
    <citation type="journal article" date="2007" name="Appl. Environ. Microbiol.">
        <title>Development of experimental genetic tools for Campylobacter fetus.</title>
        <authorList>
            <person name="Kienesberger S."/>
            <person name="Gorkiewicz G."/>
            <person name="Joainig M.M."/>
            <person name="Scheicher S.R."/>
            <person name="Leitner E."/>
            <person name="Zechner E.L."/>
        </authorList>
    </citation>
    <scope>NUCLEOTIDE SEQUENCE</scope>
    <source>
        <strain evidence="2">4111/108</strain>
        <plasmid evidence="2">pCFV108</plasmid>
    </source>
</reference>
<proteinExistence type="predicted"/>
<dbReference type="InterPro" id="IPR008687">
    <property type="entry name" value="MobC"/>
</dbReference>